<organism evidence="2 3">
    <name type="scientific">Brevundimonas diminuta</name>
    <name type="common">Pseudomonas diminuta</name>
    <dbReference type="NCBI Taxonomy" id="293"/>
    <lineage>
        <taxon>Bacteria</taxon>
        <taxon>Pseudomonadati</taxon>
        <taxon>Pseudomonadota</taxon>
        <taxon>Alphaproteobacteria</taxon>
        <taxon>Caulobacterales</taxon>
        <taxon>Caulobacteraceae</taxon>
        <taxon>Brevundimonas</taxon>
    </lineage>
</organism>
<dbReference type="EMBL" id="CP021995">
    <property type="protein sequence ID" value="ASD27323.1"/>
    <property type="molecule type" value="Genomic_DNA"/>
</dbReference>
<evidence type="ECO:0000313" key="3">
    <source>
        <dbReference type="Proteomes" id="UP000197024"/>
    </source>
</evidence>
<dbReference type="RefSeq" id="WP_052748113.1">
    <property type="nucleotide sequence ID" value="NZ_CP021995.1"/>
</dbReference>
<dbReference type="STRING" id="293.GCA_000988015_01613"/>
<sequence>MLSRFGRRRDDRGDEQAVVPSDALSDGVDSLLAEIAAIEAAACDVYGRHDLPAQPGHYRRQGENGAWEKLADQLTPAEKWAMIQAAPPEEGWRFASLDGIGARSTIPEIRHASAVLAACRGLRQRLTDAEPITPQDLADAIRLGAAWRRLDAESAASPLLFEPPARSR</sequence>
<feature type="region of interest" description="Disordered" evidence="1">
    <location>
        <begin position="1"/>
        <end position="20"/>
    </location>
</feature>
<gene>
    <name evidence="2" type="ORF">CD943_10770</name>
</gene>
<evidence type="ECO:0000256" key="1">
    <source>
        <dbReference type="SAM" id="MobiDB-lite"/>
    </source>
</evidence>
<name>A0A1Z3LYQ9_BREDI</name>
<reference evidence="2 3" key="1">
    <citation type="submission" date="2017-06" db="EMBL/GenBank/DDBJ databases">
        <title>Biodegradation of gentamicin by bacterial consortia AMQD4 in synthetic medium and raw gentamicin sewage.</title>
        <authorList>
            <person name="Chang H."/>
            <person name="Feng Y."/>
            <person name="Li Z."/>
            <person name="Xue J."/>
            <person name="Cheng D."/>
        </authorList>
    </citation>
    <scope>NUCLEOTIDE SEQUENCE [LARGE SCALE GENOMIC DNA]</scope>
    <source>
        <strain evidence="2 3">BZC3</strain>
    </source>
</reference>
<reference evidence="2 3" key="2">
    <citation type="submission" date="2017-06" db="EMBL/GenBank/DDBJ databases">
        <authorList>
            <person name="Kim H.J."/>
            <person name="Triplett B.A."/>
        </authorList>
    </citation>
    <scope>NUCLEOTIDE SEQUENCE [LARGE SCALE GENOMIC DNA]</scope>
    <source>
        <strain evidence="2 3">BZC3</strain>
    </source>
</reference>
<evidence type="ECO:0000313" key="2">
    <source>
        <dbReference type="EMBL" id="ASD27323.1"/>
    </source>
</evidence>
<accession>A0A1Z3LYQ9</accession>
<dbReference type="Proteomes" id="UP000197024">
    <property type="component" value="Chromosome"/>
</dbReference>
<dbReference type="AlphaFoldDB" id="A0A1Z3LYQ9"/>
<proteinExistence type="predicted"/>
<protein>
    <submittedName>
        <fullName evidence="2">Uncharacterized protein</fullName>
    </submittedName>
</protein>